<evidence type="ECO:0000313" key="1">
    <source>
        <dbReference type="EMBL" id="MBL3608228.1"/>
    </source>
</evidence>
<sequence>MLHAPKVRAARAPLKEKAFPMDKRLFMHMARATIARVGGVDAACAAIEAEYGEPVSRGTISKIQNGHLDITFAQVVALQKATGDIAFANFLRRANEHCGAVPAVTHVHTLKEATEAVMAQAEAEQSGDADSQLRAVKETLEAVDIMRDWLAGKAASLKTGTTA</sequence>
<comment type="caution">
    <text evidence="1">The sequence shown here is derived from an EMBL/GenBank/DDBJ whole genome shotgun (WGS) entry which is preliminary data.</text>
</comment>
<keyword evidence="2" id="KW-1185">Reference proteome</keyword>
<name>A0ABS1RRH3_RHOSU</name>
<gene>
    <name evidence="1" type="ORF">JMM60_05340</name>
</gene>
<dbReference type="RefSeq" id="WP_202247789.1">
    <property type="nucleotide sequence ID" value="NZ_JAKCFD010000125.1"/>
</dbReference>
<reference evidence="1 2" key="1">
    <citation type="submission" date="2021-01" db="EMBL/GenBank/DDBJ databases">
        <title>Draft genomes of Rhodovulum sulfidophilum.</title>
        <authorList>
            <person name="Guzman M.S."/>
        </authorList>
    </citation>
    <scope>NUCLEOTIDE SEQUENCE [LARGE SCALE GENOMIC DNA]</scope>
    <source>
        <strain evidence="1 2">AB35</strain>
    </source>
</reference>
<dbReference type="EMBL" id="JAESJJ010000004">
    <property type="protein sequence ID" value="MBL3608228.1"/>
    <property type="molecule type" value="Genomic_DNA"/>
</dbReference>
<organism evidence="1 2">
    <name type="scientific">Rhodovulum sulfidophilum</name>
    <name type="common">Rhodobacter sulfidophilus</name>
    <dbReference type="NCBI Taxonomy" id="35806"/>
    <lineage>
        <taxon>Bacteria</taxon>
        <taxon>Pseudomonadati</taxon>
        <taxon>Pseudomonadota</taxon>
        <taxon>Alphaproteobacteria</taxon>
        <taxon>Rhodobacterales</taxon>
        <taxon>Paracoccaceae</taxon>
        <taxon>Rhodovulum</taxon>
    </lineage>
</organism>
<protein>
    <recommendedName>
        <fullName evidence="3">HTH cro/C1-type domain-containing protein</fullName>
    </recommendedName>
</protein>
<accession>A0ABS1RRH3</accession>
<dbReference type="Proteomes" id="UP000604473">
    <property type="component" value="Unassembled WGS sequence"/>
</dbReference>
<evidence type="ECO:0008006" key="3">
    <source>
        <dbReference type="Google" id="ProtNLM"/>
    </source>
</evidence>
<proteinExistence type="predicted"/>
<evidence type="ECO:0000313" key="2">
    <source>
        <dbReference type="Proteomes" id="UP000604473"/>
    </source>
</evidence>